<dbReference type="PANTHER" id="PTHR42648">
    <property type="entry name" value="TRANSPOSASE, PUTATIVE-RELATED"/>
    <property type="match status" value="1"/>
</dbReference>
<dbReference type="PANTHER" id="PTHR42648:SF26">
    <property type="entry name" value="INTEGRASE CATALYTIC DOMAIN-CONTAINING PROTEIN"/>
    <property type="match status" value="1"/>
</dbReference>
<dbReference type="InterPro" id="IPR057670">
    <property type="entry name" value="SH3_retrovirus"/>
</dbReference>
<comment type="caution">
    <text evidence="2">The sequence shown here is derived from an EMBL/GenBank/DDBJ whole genome shotgun (WGS) entry which is preliminary data.</text>
</comment>
<accession>A0A5C7H8W8</accession>
<dbReference type="InterPro" id="IPR039537">
    <property type="entry name" value="Retrotran_Ty1/copia-like"/>
</dbReference>
<dbReference type="EMBL" id="VAHF01000009">
    <property type="protein sequence ID" value="TXG53583.1"/>
    <property type="molecule type" value="Genomic_DNA"/>
</dbReference>
<dbReference type="InterPro" id="IPR001584">
    <property type="entry name" value="Integrase_cat-core"/>
</dbReference>
<dbReference type="Proteomes" id="UP000323000">
    <property type="component" value="Chromosome 9"/>
</dbReference>
<keyword evidence="3" id="KW-1185">Reference proteome</keyword>
<dbReference type="SUPFAM" id="SSF53098">
    <property type="entry name" value="Ribonuclease H-like"/>
    <property type="match status" value="1"/>
</dbReference>
<dbReference type="PROSITE" id="PS50994">
    <property type="entry name" value="INTEGRASE"/>
    <property type="match status" value="1"/>
</dbReference>
<organism evidence="2 3">
    <name type="scientific">Acer yangbiense</name>
    <dbReference type="NCBI Taxonomy" id="1000413"/>
    <lineage>
        <taxon>Eukaryota</taxon>
        <taxon>Viridiplantae</taxon>
        <taxon>Streptophyta</taxon>
        <taxon>Embryophyta</taxon>
        <taxon>Tracheophyta</taxon>
        <taxon>Spermatophyta</taxon>
        <taxon>Magnoliopsida</taxon>
        <taxon>eudicotyledons</taxon>
        <taxon>Gunneridae</taxon>
        <taxon>Pentapetalae</taxon>
        <taxon>rosids</taxon>
        <taxon>malvids</taxon>
        <taxon>Sapindales</taxon>
        <taxon>Sapindaceae</taxon>
        <taxon>Hippocastanoideae</taxon>
        <taxon>Acereae</taxon>
        <taxon>Acer</taxon>
    </lineage>
</organism>
<dbReference type="OrthoDB" id="1938465at2759"/>
<dbReference type="InterPro" id="IPR036397">
    <property type="entry name" value="RNaseH_sf"/>
</dbReference>
<sequence>MEVLMLILCPITLTLKEMEIKETSITSMEMEKETEDATKEMMDVLVLGAISEFIANYALNLDMACGNVTGGYLFKELKSLLRLILSWSILYSDVWGPAPTLSGDGYRYYIVFVNAYTRYSWTYPLHLKSEALVVFVKFRAMVELQLDKKIKVFQADMGGEYIPFVNQLSKVGIQVRFSCPHTHRQNGVPERKHRSIVEMGLTLLDHGGLPMKYWFEAFCTATLLINNLPSSVLGFLSPFEKLYHRNPNYNFFKVFGCSCFPYLRNYSKHKLDFHSSKCVFIGYNVSHKGYRCLHPSGRIFVSRNVVFNELEFPYKQLFGPHLHKESSSTICSGPAISNLFNLFSNHRTDCPTHTTSQSVTTKAG</sequence>
<dbReference type="Gene3D" id="3.30.420.10">
    <property type="entry name" value="Ribonuclease H-like superfamily/Ribonuclease H"/>
    <property type="match status" value="1"/>
</dbReference>
<evidence type="ECO:0000313" key="3">
    <source>
        <dbReference type="Proteomes" id="UP000323000"/>
    </source>
</evidence>
<evidence type="ECO:0000313" key="2">
    <source>
        <dbReference type="EMBL" id="TXG53583.1"/>
    </source>
</evidence>
<feature type="domain" description="Integrase catalytic" evidence="1">
    <location>
        <begin position="82"/>
        <end position="246"/>
    </location>
</feature>
<dbReference type="GO" id="GO:0015074">
    <property type="term" value="P:DNA integration"/>
    <property type="evidence" value="ECO:0007669"/>
    <property type="project" value="InterPro"/>
</dbReference>
<proteinExistence type="predicted"/>
<dbReference type="InterPro" id="IPR012337">
    <property type="entry name" value="RNaseH-like_sf"/>
</dbReference>
<reference evidence="3" key="1">
    <citation type="journal article" date="2019" name="Gigascience">
        <title>De novo genome assembly of the endangered Acer yangbiense, a plant species with extremely small populations endemic to Yunnan Province, China.</title>
        <authorList>
            <person name="Yang J."/>
            <person name="Wariss H.M."/>
            <person name="Tao L."/>
            <person name="Zhang R."/>
            <person name="Yun Q."/>
            <person name="Hollingsworth P."/>
            <person name="Dao Z."/>
            <person name="Luo G."/>
            <person name="Guo H."/>
            <person name="Ma Y."/>
            <person name="Sun W."/>
        </authorList>
    </citation>
    <scope>NUCLEOTIDE SEQUENCE [LARGE SCALE GENOMIC DNA]</scope>
    <source>
        <strain evidence="3">cv. Malutang</strain>
    </source>
</reference>
<dbReference type="GO" id="GO:0003676">
    <property type="term" value="F:nucleic acid binding"/>
    <property type="evidence" value="ECO:0007669"/>
    <property type="project" value="InterPro"/>
</dbReference>
<dbReference type="AlphaFoldDB" id="A0A5C7H8W8"/>
<name>A0A5C7H8W8_9ROSI</name>
<gene>
    <name evidence="2" type="ORF">EZV62_018839</name>
</gene>
<dbReference type="Pfam" id="PF25597">
    <property type="entry name" value="SH3_retrovirus"/>
    <property type="match status" value="1"/>
</dbReference>
<protein>
    <recommendedName>
        <fullName evidence="1">Integrase catalytic domain-containing protein</fullName>
    </recommendedName>
</protein>
<evidence type="ECO:0000259" key="1">
    <source>
        <dbReference type="PROSITE" id="PS50994"/>
    </source>
</evidence>